<feature type="region of interest" description="Disordered" evidence="1">
    <location>
        <begin position="1"/>
        <end position="40"/>
    </location>
</feature>
<name>A0A6C0I2G1_9ZZZZ</name>
<reference evidence="2" key="1">
    <citation type="journal article" date="2020" name="Nature">
        <title>Giant virus diversity and host interactions through global metagenomics.</title>
        <authorList>
            <person name="Schulz F."/>
            <person name="Roux S."/>
            <person name="Paez-Espino D."/>
            <person name="Jungbluth S."/>
            <person name="Walsh D.A."/>
            <person name="Denef V.J."/>
            <person name="McMahon K.D."/>
            <person name="Konstantinidis K.T."/>
            <person name="Eloe-Fadrosh E.A."/>
            <person name="Kyrpides N.C."/>
            <person name="Woyke T."/>
        </authorList>
    </citation>
    <scope>NUCLEOTIDE SEQUENCE</scope>
    <source>
        <strain evidence="2">GVMAG-M-3300023184-18</strain>
    </source>
</reference>
<sequence>MQTASPDSPKPYNPSQTQYSPAPSAPPDNDDDYNAPTAPEITDEELEQLQYRVYDLSLALITSELEYLNGQLNHIQNEITQMDTTKCDKQCQEANKSIESNTVDDILKNINDIFNK</sequence>
<accession>A0A6C0I2G1</accession>
<protein>
    <submittedName>
        <fullName evidence="2">Uncharacterized protein</fullName>
    </submittedName>
</protein>
<dbReference type="EMBL" id="MN740080">
    <property type="protein sequence ID" value="QHT87064.1"/>
    <property type="molecule type" value="Genomic_DNA"/>
</dbReference>
<proteinExistence type="predicted"/>
<organism evidence="2">
    <name type="scientific">viral metagenome</name>
    <dbReference type="NCBI Taxonomy" id="1070528"/>
    <lineage>
        <taxon>unclassified sequences</taxon>
        <taxon>metagenomes</taxon>
        <taxon>organismal metagenomes</taxon>
    </lineage>
</organism>
<evidence type="ECO:0000313" key="2">
    <source>
        <dbReference type="EMBL" id="QHT87064.1"/>
    </source>
</evidence>
<evidence type="ECO:0000256" key="1">
    <source>
        <dbReference type="SAM" id="MobiDB-lite"/>
    </source>
</evidence>
<dbReference type="AlphaFoldDB" id="A0A6C0I2G1"/>